<protein>
    <submittedName>
        <fullName evidence="2">Uncharacterized protein</fullName>
    </submittedName>
</protein>
<feature type="transmembrane region" description="Helical" evidence="1">
    <location>
        <begin position="107"/>
        <end position="129"/>
    </location>
</feature>
<reference evidence="2" key="2">
    <citation type="submission" date="2023-06" db="EMBL/GenBank/DDBJ databases">
        <authorList>
            <consortium name="Lawrence Berkeley National Laboratory"/>
            <person name="Haridas S."/>
            <person name="Hensen N."/>
            <person name="Bonometti L."/>
            <person name="Westerberg I."/>
            <person name="Brannstrom I.O."/>
            <person name="Guillou S."/>
            <person name="Cros-Aarteil S."/>
            <person name="Calhoun S."/>
            <person name="Kuo A."/>
            <person name="Mondo S."/>
            <person name="Pangilinan J."/>
            <person name="Riley R."/>
            <person name="Labutti K."/>
            <person name="Andreopoulos B."/>
            <person name="Lipzen A."/>
            <person name="Chen C."/>
            <person name="Yanf M."/>
            <person name="Daum C."/>
            <person name="Ng V."/>
            <person name="Clum A."/>
            <person name="Steindorff A."/>
            <person name="Ohm R."/>
            <person name="Martin F."/>
            <person name="Silar P."/>
            <person name="Natvig D."/>
            <person name="Lalanne C."/>
            <person name="Gautier V."/>
            <person name="Ament-Velasquez S.L."/>
            <person name="Kruys A."/>
            <person name="Hutchinson M.I."/>
            <person name="Powell A.J."/>
            <person name="Barry K."/>
            <person name="Miller A.N."/>
            <person name="Grigoriev I.V."/>
            <person name="Debuchy R."/>
            <person name="Gladieux P."/>
            <person name="Thoren M.H."/>
            <person name="Johannesson H."/>
        </authorList>
    </citation>
    <scope>NUCLEOTIDE SEQUENCE</scope>
    <source>
        <strain evidence="2">SMH4131-1</strain>
    </source>
</reference>
<evidence type="ECO:0000313" key="2">
    <source>
        <dbReference type="EMBL" id="KAK3336953.1"/>
    </source>
</evidence>
<accession>A0AAE0J4T4</accession>
<dbReference type="EMBL" id="JAUEPO010000001">
    <property type="protein sequence ID" value="KAK3336953.1"/>
    <property type="molecule type" value="Genomic_DNA"/>
</dbReference>
<comment type="caution">
    <text evidence="2">The sequence shown here is derived from an EMBL/GenBank/DDBJ whole genome shotgun (WGS) entry which is preliminary data.</text>
</comment>
<keyword evidence="1" id="KW-0812">Transmembrane</keyword>
<reference evidence="2" key="1">
    <citation type="journal article" date="2023" name="Mol. Phylogenet. Evol.">
        <title>Genome-scale phylogeny and comparative genomics of the fungal order Sordariales.</title>
        <authorList>
            <person name="Hensen N."/>
            <person name="Bonometti L."/>
            <person name="Westerberg I."/>
            <person name="Brannstrom I.O."/>
            <person name="Guillou S."/>
            <person name="Cros-Aarteil S."/>
            <person name="Calhoun S."/>
            <person name="Haridas S."/>
            <person name="Kuo A."/>
            <person name="Mondo S."/>
            <person name="Pangilinan J."/>
            <person name="Riley R."/>
            <person name="LaButti K."/>
            <person name="Andreopoulos B."/>
            <person name="Lipzen A."/>
            <person name="Chen C."/>
            <person name="Yan M."/>
            <person name="Daum C."/>
            <person name="Ng V."/>
            <person name="Clum A."/>
            <person name="Steindorff A."/>
            <person name="Ohm R.A."/>
            <person name="Martin F."/>
            <person name="Silar P."/>
            <person name="Natvig D.O."/>
            <person name="Lalanne C."/>
            <person name="Gautier V."/>
            <person name="Ament-Velasquez S.L."/>
            <person name="Kruys A."/>
            <person name="Hutchinson M.I."/>
            <person name="Powell A.J."/>
            <person name="Barry K."/>
            <person name="Miller A.N."/>
            <person name="Grigoriev I.V."/>
            <person name="Debuchy R."/>
            <person name="Gladieux P."/>
            <person name="Hiltunen Thoren M."/>
            <person name="Johannesson H."/>
        </authorList>
    </citation>
    <scope>NUCLEOTIDE SEQUENCE</scope>
    <source>
        <strain evidence="2">SMH4131-1</strain>
    </source>
</reference>
<evidence type="ECO:0000313" key="3">
    <source>
        <dbReference type="Proteomes" id="UP001286456"/>
    </source>
</evidence>
<sequence>MRNQLIQSFWAYQRCRRKSRVAARSRQFISHAVVRQTSVGASLMGHKGAEKIIQHKYKRGEFAETESLGIVGGIIKKCWQGEYEESARRSVLTSSSYSTRPAESTSVYTVLAVATIAVVIASALVKLGLSRTRQAL</sequence>
<keyword evidence="3" id="KW-1185">Reference proteome</keyword>
<organism evidence="2 3">
    <name type="scientific">Cercophora scortea</name>
    <dbReference type="NCBI Taxonomy" id="314031"/>
    <lineage>
        <taxon>Eukaryota</taxon>
        <taxon>Fungi</taxon>
        <taxon>Dikarya</taxon>
        <taxon>Ascomycota</taxon>
        <taxon>Pezizomycotina</taxon>
        <taxon>Sordariomycetes</taxon>
        <taxon>Sordariomycetidae</taxon>
        <taxon>Sordariales</taxon>
        <taxon>Lasiosphaeriaceae</taxon>
        <taxon>Cercophora</taxon>
    </lineage>
</organism>
<dbReference type="Proteomes" id="UP001286456">
    <property type="component" value="Unassembled WGS sequence"/>
</dbReference>
<proteinExistence type="predicted"/>
<name>A0AAE0J4T4_9PEZI</name>
<evidence type="ECO:0000256" key="1">
    <source>
        <dbReference type="SAM" id="Phobius"/>
    </source>
</evidence>
<keyword evidence="1" id="KW-1133">Transmembrane helix</keyword>
<gene>
    <name evidence="2" type="ORF">B0T19DRAFT_437656</name>
</gene>
<dbReference type="AlphaFoldDB" id="A0AAE0J4T4"/>
<keyword evidence="1" id="KW-0472">Membrane</keyword>